<reference evidence="2" key="1">
    <citation type="submission" date="2022-11" db="UniProtKB">
        <authorList>
            <consortium name="WormBaseParasite"/>
        </authorList>
    </citation>
    <scope>IDENTIFICATION</scope>
</reference>
<sequence length="63" mass="6724">KNDAVDDINKDKLVSGGDIATEDTSTDTWNCTSNGASNALLIGLDSGQCPNCRGYYHQDCENV</sequence>
<dbReference type="Proteomes" id="UP000887565">
    <property type="component" value="Unplaced"/>
</dbReference>
<evidence type="ECO:0000313" key="1">
    <source>
        <dbReference type="Proteomes" id="UP000887565"/>
    </source>
</evidence>
<name>A0A915J2Y2_ROMCU</name>
<keyword evidence="1" id="KW-1185">Reference proteome</keyword>
<evidence type="ECO:0000313" key="2">
    <source>
        <dbReference type="WBParaSite" id="nRc.2.0.1.t20765-RA"/>
    </source>
</evidence>
<proteinExistence type="predicted"/>
<dbReference type="WBParaSite" id="nRc.2.0.1.t20765-RA">
    <property type="protein sequence ID" value="nRc.2.0.1.t20765-RA"/>
    <property type="gene ID" value="nRc.2.0.1.g20765"/>
</dbReference>
<organism evidence="1 2">
    <name type="scientific">Romanomermis culicivorax</name>
    <name type="common">Nematode worm</name>
    <dbReference type="NCBI Taxonomy" id="13658"/>
    <lineage>
        <taxon>Eukaryota</taxon>
        <taxon>Metazoa</taxon>
        <taxon>Ecdysozoa</taxon>
        <taxon>Nematoda</taxon>
        <taxon>Enoplea</taxon>
        <taxon>Dorylaimia</taxon>
        <taxon>Mermithida</taxon>
        <taxon>Mermithoidea</taxon>
        <taxon>Mermithidae</taxon>
        <taxon>Romanomermis</taxon>
    </lineage>
</organism>
<dbReference type="AlphaFoldDB" id="A0A915J2Y2"/>
<protein>
    <submittedName>
        <fullName evidence="2">Uncharacterized protein</fullName>
    </submittedName>
</protein>
<accession>A0A915J2Y2</accession>